<evidence type="ECO:0008006" key="2">
    <source>
        <dbReference type="Google" id="ProtNLM"/>
    </source>
</evidence>
<protein>
    <recommendedName>
        <fullName evidence="2">Phage terminase large subunit N-terminal domain-containing protein</fullName>
    </recommendedName>
</protein>
<dbReference type="InterPro" id="IPR027417">
    <property type="entry name" value="P-loop_NTPase"/>
</dbReference>
<name>A0A0F9SPZ4_9ZZZZ</name>
<reference evidence="1" key="1">
    <citation type="journal article" date="2015" name="Nature">
        <title>Complex archaea that bridge the gap between prokaryotes and eukaryotes.</title>
        <authorList>
            <person name="Spang A."/>
            <person name="Saw J.H."/>
            <person name="Jorgensen S.L."/>
            <person name="Zaremba-Niedzwiedzka K."/>
            <person name="Martijn J."/>
            <person name="Lind A.E."/>
            <person name="van Eijk R."/>
            <person name="Schleper C."/>
            <person name="Guy L."/>
            <person name="Ettema T.J."/>
        </authorList>
    </citation>
    <scope>NUCLEOTIDE SEQUENCE</scope>
</reference>
<organism evidence="1">
    <name type="scientific">marine sediment metagenome</name>
    <dbReference type="NCBI Taxonomy" id="412755"/>
    <lineage>
        <taxon>unclassified sequences</taxon>
        <taxon>metagenomes</taxon>
        <taxon>ecological metagenomes</taxon>
    </lineage>
</organism>
<accession>A0A0F9SPZ4</accession>
<proteinExistence type="predicted"/>
<dbReference type="EMBL" id="LAZR01000553">
    <property type="protein sequence ID" value="KKN64517.1"/>
    <property type="molecule type" value="Genomic_DNA"/>
</dbReference>
<gene>
    <name evidence="1" type="ORF">LCGC14_0491300</name>
</gene>
<dbReference type="AlphaFoldDB" id="A0A0F9SPZ4"/>
<dbReference type="Gene3D" id="3.30.420.280">
    <property type="match status" value="1"/>
</dbReference>
<sequence>MKALDFLKLAKFTPKQLIAWWKIYPGSEGKGKRFLLYGGARGGGKSRFLRWALLGLLIYWGKINKLKGVKVVLFAEDYPTLTDRQIGPMQDEFPKWLGELKRTQADGLGFHLRPEWGGGHLLLRNMGEDISKYKSAEFAAIAIDELTFWDYSEFEILRGSLRWAGIGQTIFLAATNPGGKGHLWVKDLWIDKKLTRHPELEPIFQTFDFVQALPTDNPYLEQTYWDDLATLSEQLKRAWLYGDWTVFEGQVFTEWNPLIHTCDPFNIPEDWPKWRGIDPGYTAPACTLWFAMNPEMGRIYVYREAYGPGRSDEAMAKVIAEWSRGETYQMSYADGSLWVAYKTQQAGYTSGYDVFMSQKPPILMEPGNKQRINGKRKVHDVLGKLKDGGPGVVFFKTCVNLIRTLPALPYSKKAGKLEDVDTDAEDHAYDAFRYGLTRLAPESRRGDNDKADPDTAKWVAQQERLAAAFG</sequence>
<evidence type="ECO:0000313" key="1">
    <source>
        <dbReference type="EMBL" id="KKN64517.1"/>
    </source>
</evidence>
<dbReference type="Gene3D" id="3.40.50.300">
    <property type="entry name" value="P-loop containing nucleotide triphosphate hydrolases"/>
    <property type="match status" value="1"/>
</dbReference>
<comment type="caution">
    <text evidence="1">The sequence shown here is derived from an EMBL/GenBank/DDBJ whole genome shotgun (WGS) entry which is preliminary data.</text>
</comment>